<keyword evidence="3" id="KW-1185">Reference proteome</keyword>
<feature type="transmembrane region" description="Helical" evidence="1">
    <location>
        <begin position="69"/>
        <end position="94"/>
    </location>
</feature>
<keyword evidence="1" id="KW-0472">Membrane</keyword>
<feature type="transmembrane region" description="Helical" evidence="1">
    <location>
        <begin position="186"/>
        <end position="203"/>
    </location>
</feature>
<dbReference type="Proteomes" id="UP001221757">
    <property type="component" value="Unassembled WGS sequence"/>
</dbReference>
<evidence type="ECO:0000313" key="3">
    <source>
        <dbReference type="Proteomes" id="UP001221757"/>
    </source>
</evidence>
<comment type="caution">
    <text evidence="2">The sequence shown here is derived from an EMBL/GenBank/DDBJ whole genome shotgun (WGS) entry which is preliminary data.</text>
</comment>
<reference evidence="2" key="1">
    <citation type="submission" date="2023-03" db="EMBL/GenBank/DDBJ databases">
        <title>Massive genome expansion in bonnet fungi (Mycena s.s.) driven by repeated elements and novel gene families across ecological guilds.</title>
        <authorList>
            <consortium name="Lawrence Berkeley National Laboratory"/>
            <person name="Harder C.B."/>
            <person name="Miyauchi S."/>
            <person name="Viragh M."/>
            <person name="Kuo A."/>
            <person name="Thoen E."/>
            <person name="Andreopoulos B."/>
            <person name="Lu D."/>
            <person name="Skrede I."/>
            <person name="Drula E."/>
            <person name="Henrissat B."/>
            <person name="Morin E."/>
            <person name="Kohler A."/>
            <person name="Barry K."/>
            <person name="LaButti K."/>
            <person name="Morin E."/>
            <person name="Salamov A."/>
            <person name="Lipzen A."/>
            <person name="Mereny Z."/>
            <person name="Hegedus B."/>
            <person name="Baldrian P."/>
            <person name="Stursova M."/>
            <person name="Weitz H."/>
            <person name="Taylor A."/>
            <person name="Grigoriev I.V."/>
            <person name="Nagy L.G."/>
            <person name="Martin F."/>
            <person name="Kauserud H."/>
        </authorList>
    </citation>
    <scope>NUCLEOTIDE SEQUENCE</scope>
    <source>
        <strain evidence="2">CBHHK067</strain>
    </source>
</reference>
<keyword evidence="1" id="KW-1133">Transmembrane helix</keyword>
<feature type="transmembrane region" description="Helical" evidence="1">
    <location>
        <begin position="106"/>
        <end position="127"/>
    </location>
</feature>
<accession>A0AAD7DJ74</accession>
<proteinExistence type="predicted"/>
<dbReference type="EMBL" id="JARKIE010000052">
    <property type="protein sequence ID" value="KAJ7692475.1"/>
    <property type="molecule type" value="Genomic_DNA"/>
</dbReference>
<name>A0AAD7DJ74_MYCRO</name>
<evidence type="ECO:0000313" key="2">
    <source>
        <dbReference type="EMBL" id="KAJ7692475.1"/>
    </source>
</evidence>
<protein>
    <recommendedName>
        <fullName evidence="4">Transmembrane protein</fullName>
    </recommendedName>
</protein>
<keyword evidence="1" id="KW-0812">Transmembrane</keyword>
<evidence type="ECO:0000256" key="1">
    <source>
        <dbReference type="SAM" id="Phobius"/>
    </source>
</evidence>
<evidence type="ECO:0008006" key="4">
    <source>
        <dbReference type="Google" id="ProtNLM"/>
    </source>
</evidence>
<dbReference type="AlphaFoldDB" id="A0AAD7DJ74"/>
<feature type="transmembrane region" description="Helical" evidence="1">
    <location>
        <begin position="224"/>
        <end position="241"/>
    </location>
</feature>
<feature type="transmembrane region" description="Helical" evidence="1">
    <location>
        <begin position="133"/>
        <end position="152"/>
    </location>
</feature>
<organism evidence="2 3">
    <name type="scientific">Mycena rosella</name>
    <name type="common">Pink bonnet</name>
    <name type="synonym">Agaricus rosellus</name>
    <dbReference type="NCBI Taxonomy" id="1033263"/>
    <lineage>
        <taxon>Eukaryota</taxon>
        <taxon>Fungi</taxon>
        <taxon>Dikarya</taxon>
        <taxon>Basidiomycota</taxon>
        <taxon>Agaricomycotina</taxon>
        <taxon>Agaricomycetes</taxon>
        <taxon>Agaricomycetidae</taxon>
        <taxon>Agaricales</taxon>
        <taxon>Marasmiineae</taxon>
        <taxon>Mycenaceae</taxon>
        <taxon>Mycena</taxon>
    </lineage>
</organism>
<gene>
    <name evidence="2" type="ORF">B0H17DRAFT_1200525</name>
</gene>
<sequence length="312" mass="34451">MSAAVDAKAIFFQNYCHLFGVCNVSHLGPHHNAGYASLALNRPLLSHIVISGTDAEFRYLWKRKRSTSAYWFFTIRYGALGTNIPVVVFSFVTLSHKPFYDLVHQLFMLATQLVVSVAMILRIWALYGRSARVLWWLIGIASCFIAISIWSMNQGQHGFPLTVLSGCHLAIVQSASFHLAGPWECLFAFDSIIFGLNCYNAYLTRRGDGRAANMPIHQLLVRDGVMYFAAMALANLANIIGGPLVPGSLATFATCMSVVMMSRLMLNLHERTDIGVLTELRMSDIDDELVFAVGGDDVGTLPLTAAGPLRER</sequence>